<dbReference type="Pfam" id="PF03635">
    <property type="entry name" value="Vps35"/>
    <property type="match status" value="2"/>
</dbReference>
<keyword evidence="5" id="KW-0408">Iron</keyword>
<organism evidence="8 9">
    <name type="scientific">Lupinus angustifolius</name>
    <name type="common">Narrow-leaved blue lupine</name>
    <dbReference type="NCBI Taxonomy" id="3871"/>
    <lineage>
        <taxon>Eukaryota</taxon>
        <taxon>Viridiplantae</taxon>
        <taxon>Streptophyta</taxon>
        <taxon>Embryophyta</taxon>
        <taxon>Tracheophyta</taxon>
        <taxon>Spermatophyta</taxon>
        <taxon>Magnoliopsida</taxon>
        <taxon>eudicotyledons</taxon>
        <taxon>Gunneridae</taxon>
        <taxon>Pentapetalae</taxon>
        <taxon>rosids</taxon>
        <taxon>fabids</taxon>
        <taxon>Fabales</taxon>
        <taxon>Fabaceae</taxon>
        <taxon>Papilionoideae</taxon>
        <taxon>50 kb inversion clade</taxon>
        <taxon>genistoids sensu lato</taxon>
        <taxon>core genistoids</taxon>
        <taxon>Genisteae</taxon>
        <taxon>Lupinus</taxon>
    </lineage>
</organism>
<comment type="similarity">
    <text evidence="2">Belongs to the VPS35 family.</text>
</comment>
<proteinExistence type="inferred from homology"/>
<evidence type="ECO:0000256" key="1">
    <source>
        <dbReference type="ARBA" id="ARBA00004170"/>
    </source>
</evidence>
<protein>
    <submittedName>
        <fullName evidence="8">Uncharacterized protein</fullName>
    </submittedName>
</protein>
<dbReference type="AlphaFoldDB" id="A0A4P1RIC9"/>
<dbReference type="EMBL" id="CM007366">
    <property type="protein sequence ID" value="OIW11057.1"/>
    <property type="molecule type" value="Genomic_DNA"/>
</dbReference>
<dbReference type="GO" id="GO:0005829">
    <property type="term" value="C:cytosol"/>
    <property type="evidence" value="ECO:0007669"/>
    <property type="project" value="GOC"/>
</dbReference>
<evidence type="ECO:0000256" key="4">
    <source>
        <dbReference type="ARBA" id="ARBA00022927"/>
    </source>
</evidence>
<dbReference type="Gene3D" id="1.25.40.660">
    <property type="entry name" value="Vacuolar protein sorting-associated protein 35, helical subcomplex Vps35-C"/>
    <property type="match status" value="3"/>
</dbReference>
<dbReference type="InterPro" id="IPR005378">
    <property type="entry name" value="Vps35"/>
</dbReference>
<dbReference type="GO" id="GO:0006886">
    <property type="term" value="P:intracellular protein transport"/>
    <property type="evidence" value="ECO:0007669"/>
    <property type="project" value="TreeGrafter"/>
</dbReference>
<dbReference type="PANTHER" id="PTHR11099">
    <property type="entry name" value="VACUOLAR SORTING PROTEIN 35"/>
    <property type="match status" value="1"/>
</dbReference>
<sequence length="308" mass="35393">MCKVNKKNSKTIVSSLNYEVPEIRVGIKAKVTKKIDAKAANDSDLEPVAYEFFTQAYILYEEEISYSTKLLKKPDQCRVVYACSHLFWVDDHDNMKDGERAHLQRMHIFLIENWDTLTHKATWVLNSVIYLVLIFTSLLILYHFTGQYSAKLLKKRDQCRAVYACSHLFWVDDHDNMKDGERILLESAIGNCDEFQVKSNAVEKSLDRENTSPKQVEIPFKPARVLLQVNLEYLGRVVFNGTVCFILTVSLELIHTTMIDGLDVVRWGVGGIEAEATMLGQVFMIESYLHVNKMFVDYSEVYVDLVLG</sequence>
<dbReference type="InterPro" id="IPR015931">
    <property type="entry name" value="Acnase/IPM_dHydase_lsu_aba_1/3"/>
</dbReference>
<keyword evidence="7" id="KW-1133">Transmembrane helix</keyword>
<dbReference type="InterPro" id="IPR036008">
    <property type="entry name" value="Aconitase_4Fe-4S_dom"/>
</dbReference>
<dbReference type="InterPro" id="IPR042491">
    <property type="entry name" value="Vps35_C"/>
</dbReference>
<keyword evidence="6 7" id="KW-0472">Membrane</keyword>
<reference evidence="8 9" key="1">
    <citation type="journal article" date="2017" name="Plant Biotechnol. J.">
        <title>A comprehensive draft genome sequence for lupin (Lupinus angustifolius), an emerging health food: insights into plant-microbe interactions and legume evolution.</title>
        <authorList>
            <person name="Hane J.K."/>
            <person name="Ming Y."/>
            <person name="Kamphuis L.G."/>
            <person name="Nelson M.N."/>
            <person name="Garg G."/>
            <person name="Atkins C.A."/>
            <person name="Bayer P.E."/>
            <person name="Bravo A."/>
            <person name="Bringans S."/>
            <person name="Cannon S."/>
            <person name="Edwards D."/>
            <person name="Foley R."/>
            <person name="Gao L.L."/>
            <person name="Harrison M.J."/>
            <person name="Huang W."/>
            <person name="Hurgobin B."/>
            <person name="Li S."/>
            <person name="Liu C.W."/>
            <person name="McGrath A."/>
            <person name="Morahan G."/>
            <person name="Murray J."/>
            <person name="Weller J."/>
            <person name="Jian J."/>
            <person name="Singh K.B."/>
        </authorList>
    </citation>
    <scope>NUCLEOTIDE SEQUENCE [LARGE SCALE GENOMIC DNA]</scope>
    <source>
        <strain evidence="9">cv. Tanjil</strain>
        <tissue evidence="8">Whole plant</tissue>
    </source>
</reference>
<dbReference type="GO" id="GO:0042147">
    <property type="term" value="P:retrograde transport, endosome to Golgi"/>
    <property type="evidence" value="ECO:0007669"/>
    <property type="project" value="InterPro"/>
</dbReference>
<evidence type="ECO:0000256" key="3">
    <source>
        <dbReference type="ARBA" id="ARBA00022448"/>
    </source>
</evidence>
<dbReference type="Gene3D" id="3.30.499.10">
    <property type="entry name" value="Aconitase, domain 3"/>
    <property type="match status" value="1"/>
</dbReference>
<keyword evidence="4" id="KW-0653">Protein transport</keyword>
<gene>
    <name evidence="8" type="ORF">TanjilG_22864</name>
</gene>
<dbReference type="GO" id="GO:0030906">
    <property type="term" value="C:retromer, cargo-selective complex"/>
    <property type="evidence" value="ECO:0007669"/>
    <property type="project" value="InterPro"/>
</dbReference>
<dbReference type="SUPFAM" id="SSF53732">
    <property type="entry name" value="Aconitase iron-sulfur domain"/>
    <property type="match status" value="1"/>
</dbReference>
<keyword evidence="7" id="KW-0812">Transmembrane</keyword>
<name>A0A4P1RIC9_LUPAN</name>
<evidence type="ECO:0000313" key="8">
    <source>
        <dbReference type="EMBL" id="OIW11057.1"/>
    </source>
</evidence>
<evidence type="ECO:0000256" key="2">
    <source>
        <dbReference type="ARBA" id="ARBA00006536"/>
    </source>
</evidence>
<dbReference type="GO" id="GO:0005770">
    <property type="term" value="C:late endosome"/>
    <property type="evidence" value="ECO:0007669"/>
    <property type="project" value="TreeGrafter"/>
</dbReference>
<evidence type="ECO:0000313" key="9">
    <source>
        <dbReference type="Proteomes" id="UP000188354"/>
    </source>
</evidence>
<evidence type="ECO:0000256" key="7">
    <source>
        <dbReference type="SAM" id="Phobius"/>
    </source>
</evidence>
<dbReference type="Proteomes" id="UP000188354">
    <property type="component" value="Chromosome LG06"/>
</dbReference>
<dbReference type="STRING" id="3871.A0A4P1RIC9"/>
<comment type="subcellular location">
    <subcellularLocation>
        <location evidence="1">Membrane</location>
        <topology evidence="1">Peripheral membrane protein</topology>
    </subcellularLocation>
</comment>
<keyword evidence="9" id="KW-1185">Reference proteome</keyword>
<feature type="transmembrane region" description="Helical" evidence="7">
    <location>
        <begin position="123"/>
        <end position="144"/>
    </location>
</feature>
<evidence type="ECO:0000256" key="6">
    <source>
        <dbReference type="ARBA" id="ARBA00023136"/>
    </source>
</evidence>
<evidence type="ECO:0000256" key="5">
    <source>
        <dbReference type="ARBA" id="ARBA00023004"/>
    </source>
</evidence>
<dbReference type="Gramene" id="OIW11057">
    <property type="protein sequence ID" value="OIW11057"/>
    <property type="gene ID" value="TanjilG_22864"/>
</dbReference>
<accession>A0A4P1RIC9</accession>
<dbReference type="PANTHER" id="PTHR11099:SF0">
    <property type="entry name" value="VACUOLAR PROTEIN SORTING-ASSOCIATED PROTEIN 35"/>
    <property type="match status" value="1"/>
</dbReference>
<keyword evidence="3" id="KW-0813">Transport</keyword>